<feature type="region of interest" description="Disordered" evidence="13">
    <location>
        <begin position="77"/>
        <end position="115"/>
    </location>
</feature>
<dbReference type="Gene3D" id="4.10.1000.10">
    <property type="entry name" value="Zinc finger, CCCH-type"/>
    <property type="match status" value="1"/>
</dbReference>
<evidence type="ECO:0000256" key="10">
    <source>
        <dbReference type="ARBA" id="ARBA00022989"/>
    </source>
</evidence>
<dbReference type="InterPro" id="IPR013083">
    <property type="entry name" value="Znf_RING/FYVE/PHD"/>
</dbReference>
<dbReference type="SMART" id="SM00184">
    <property type="entry name" value="RING"/>
    <property type="match status" value="1"/>
</dbReference>
<evidence type="ECO:0000256" key="1">
    <source>
        <dbReference type="ARBA" id="ARBA00000900"/>
    </source>
</evidence>
<gene>
    <name evidence="16" type="ORF">BSAL_87260</name>
</gene>
<keyword evidence="9 12" id="KW-0862">Zinc</keyword>
<keyword evidence="11" id="KW-0472">Membrane</keyword>
<dbReference type="PROSITE" id="PS50103">
    <property type="entry name" value="ZF_C3H1"/>
    <property type="match status" value="1"/>
</dbReference>
<evidence type="ECO:0000259" key="14">
    <source>
        <dbReference type="PROSITE" id="PS50089"/>
    </source>
</evidence>
<feature type="domain" description="C3H1-type" evidence="15">
    <location>
        <begin position="57"/>
        <end position="79"/>
    </location>
</feature>
<reference evidence="17" key="1">
    <citation type="submission" date="2015-09" db="EMBL/GenBank/DDBJ databases">
        <authorList>
            <consortium name="Pathogen Informatics"/>
        </authorList>
    </citation>
    <scope>NUCLEOTIDE SEQUENCE [LARGE SCALE GENOMIC DNA]</scope>
    <source>
        <strain evidence="17">Lake Konstanz</strain>
    </source>
</reference>
<feature type="domain" description="RING-type" evidence="14">
    <location>
        <begin position="223"/>
        <end position="264"/>
    </location>
</feature>
<feature type="compositionally biased region" description="Basic and acidic residues" evidence="13">
    <location>
        <begin position="1"/>
        <end position="20"/>
    </location>
</feature>
<evidence type="ECO:0000256" key="4">
    <source>
        <dbReference type="ARBA" id="ARBA00022679"/>
    </source>
</evidence>
<dbReference type="SUPFAM" id="SSF90229">
    <property type="entry name" value="CCCH zinc finger"/>
    <property type="match status" value="1"/>
</dbReference>
<feature type="region of interest" description="Disordered" evidence="13">
    <location>
        <begin position="173"/>
        <end position="197"/>
    </location>
</feature>
<dbReference type="CDD" id="cd16454">
    <property type="entry name" value="RING-H2_PA-TM-RING"/>
    <property type="match status" value="1"/>
</dbReference>
<proteinExistence type="predicted"/>
<evidence type="ECO:0000256" key="5">
    <source>
        <dbReference type="ARBA" id="ARBA00022692"/>
    </source>
</evidence>
<dbReference type="SMART" id="SM00744">
    <property type="entry name" value="RINGv"/>
    <property type="match status" value="1"/>
</dbReference>
<evidence type="ECO:0000256" key="11">
    <source>
        <dbReference type="ARBA" id="ARBA00023136"/>
    </source>
</evidence>
<evidence type="ECO:0000256" key="6">
    <source>
        <dbReference type="ARBA" id="ARBA00022723"/>
    </source>
</evidence>
<dbReference type="GO" id="GO:0016567">
    <property type="term" value="P:protein ubiquitination"/>
    <property type="evidence" value="ECO:0007669"/>
    <property type="project" value="TreeGrafter"/>
</dbReference>
<keyword evidence="10" id="KW-1133">Transmembrane helix</keyword>
<evidence type="ECO:0000256" key="7">
    <source>
        <dbReference type="ARBA" id="ARBA00022771"/>
    </source>
</evidence>
<dbReference type="InterPro" id="IPR000571">
    <property type="entry name" value="Znf_CCCH"/>
</dbReference>
<organism evidence="16 17">
    <name type="scientific">Bodo saltans</name>
    <name type="common">Flagellated protozoan</name>
    <dbReference type="NCBI Taxonomy" id="75058"/>
    <lineage>
        <taxon>Eukaryota</taxon>
        <taxon>Discoba</taxon>
        <taxon>Euglenozoa</taxon>
        <taxon>Kinetoplastea</taxon>
        <taxon>Metakinetoplastina</taxon>
        <taxon>Eubodonida</taxon>
        <taxon>Bodonidae</taxon>
        <taxon>Bodo</taxon>
    </lineage>
</organism>
<evidence type="ECO:0000256" key="3">
    <source>
        <dbReference type="ARBA" id="ARBA00012483"/>
    </source>
</evidence>
<evidence type="ECO:0000259" key="15">
    <source>
        <dbReference type="PROSITE" id="PS50103"/>
    </source>
</evidence>
<dbReference type="Gene3D" id="3.30.40.10">
    <property type="entry name" value="Zinc/RING finger domain, C3HC4 (zinc finger)"/>
    <property type="match status" value="1"/>
</dbReference>
<evidence type="ECO:0000256" key="8">
    <source>
        <dbReference type="ARBA" id="ARBA00022786"/>
    </source>
</evidence>
<dbReference type="Proteomes" id="UP000051952">
    <property type="component" value="Unassembled WGS sequence"/>
</dbReference>
<protein>
    <recommendedName>
        <fullName evidence="3">RING-type E3 ubiquitin transferase</fullName>
        <ecNumber evidence="3">2.3.2.27</ecNumber>
    </recommendedName>
</protein>
<evidence type="ECO:0000256" key="12">
    <source>
        <dbReference type="PROSITE-ProRule" id="PRU00723"/>
    </source>
</evidence>
<keyword evidence="6 12" id="KW-0479">Metal-binding</keyword>
<comment type="subcellular location">
    <subcellularLocation>
        <location evidence="2">Membrane</location>
        <topology evidence="2">Multi-pass membrane protein</topology>
    </subcellularLocation>
</comment>
<dbReference type="VEuPathDB" id="TriTrypDB:BSAL_87260"/>
<keyword evidence="5" id="KW-0812">Transmembrane</keyword>
<dbReference type="EMBL" id="CYKH01001083">
    <property type="protein sequence ID" value="CUG82714.1"/>
    <property type="molecule type" value="Genomic_DNA"/>
</dbReference>
<dbReference type="Pfam" id="PF13639">
    <property type="entry name" value="zf-RING_2"/>
    <property type="match status" value="1"/>
</dbReference>
<sequence length="275" mass="30607">MGHKQSKDEKRAGAQRETRQRTPPPPGGVPAAMPTGTAPHRRRGHSERFPNGDLRGPCRYFLAGDCREGSNCRYQHSQTGADPMGGAGSLLSPTSPSPHSSGTPHTPQRSPHKHTIRTEEQALLLAMLQSLKDSLAAASTPAERSAIYRDMKKAAEQYKQEQHRIREERARMRAASFSSPSSTNNSMAERPSPLRNVQFPTFPYDSARFGQQQDEGSEDRQECSICLDSYTDGQEILVLPCLHWFHSTCVQQWMEKHTECPLCQLDIVSALRSSP</sequence>
<dbReference type="PROSITE" id="PS50089">
    <property type="entry name" value="ZF_RING_2"/>
    <property type="match status" value="1"/>
</dbReference>
<dbReference type="GO" id="GO:0008270">
    <property type="term" value="F:zinc ion binding"/>
    <property type="evidence" value="ECO:0007669"/>
    <property type="project" value="UniProtKB-KW"/>
</dbReference>
<dbReference type="GO" id="GO:0016020">
    <property type="term" value="C:membrane"/>
    <property type="evidence" value="ECO:0007669"/>
    <property type="project" value="UniProtKB-SubCell"/>
</dbReference>
<dbReference type="InterPro" id="IPR001841">
    <property type="entry name" value="Znf_RING"/>
</dbReference>
<accession>A0A0S4J5B0</accession>
<dbReference type="PANTHER" id="PTHR45977:SF4">
    <property type="entry name" value="RING-TYPE DOMAIN-CONTAINING PROTEIN"/>
    <property type="match status" value="1"/>
</dbReference>
<keyword evidence="17" id="KW-1185">Reference proteome</keyword>
<keyword evidence="4" id="KW-0808">Transferase</keyword>
<dbReference type="EC" id="2.3.2.27" evidence="3"/>
<feature type="zinc finger region" description="C3H1-type" evidence="12">
    <location>
        <begin position="57"/>
        <end position="79"/>
    </location>
</feature>
<feature type="compositionally biased region" description="Low complexity" evidence="13">
    <location>
        <begin position="89"/>
        <end position="107"/>
    </location>
</feature>
<dbReference type="GO" id="GO:0006511">
    <property type="term" value="P:ubiquitin-dependent protein catabolic process"/>
    <property type="evidence" value="ECO:0007669"/>
    <property type="project" value="TreeGrafter"/>
</dbReference>
<evidence type="ECO:0000256" key="9">
    <source>
        <dbReference type="ARBA" id="ARBA00022833"/>
    </source>
</evidence>
<evidence type="ECO:0000256" key="13">
    <source>
        <dbReference type="SAM" id="MobiDB-lite"/>
    </source>
</evidence>
<dbReference type="SMART" id="SM00356">
    <property type="entry name" value="ZnF_C3H1"/>
    <property type="match status" value="1"/>
</dbReference>
<dbReference type="AlphaFoldDB" id="A0A0S4J5B0"/>
<evidence type="ECO:0000256" key="2">
    <source>
        <dbReference type="ARBA" id="ARBA00004141"/>
    </source>
</evidence>
<evidence type="ECO:0000313" key="17">
    <source>
        <dbReference type="Proteomes" id="UP000051952"/>
    </source>
</evidence>
<feature type="compositionally biased region" description="Low complexity" evidence="13">
    <location>
        <begin position="173"/>
        <end position="188"/>
    </location>
</feature>
<dbReference type="InterPro" id="IPR036855">
    <property type="entry name" value="Znf_CCCH_sf"/>
</dbReference>
<evidence type="ECO:0000313" key="16">
    <source>
        <dbReference type="EMBL" id="CUG82714.1"/>
    </source>
</evidence>
<keyword evidence="7 12" id="KW-0863">Zinc-finger</keyword>
<name>A0A0S4J5B0_BODSA</name>
<keyword evidence="8" id="KW-0833">Ubl conjugation pathway</keyword>
<dbReference type="InterPro" id="IPR011016">
    <property type="entry name" value="Znf_RING-CH"/>
</dbReference>
<comment type="catalytic activity">
    <reaction evidence="1">
        <text>S-ubiquitinyl-[E2 ubiquitin-conjugating enzyme]-L-cysteine + [acceptor protein]-L-lysine = [E2 ubiquitin-conjugating enzyme]-L-cysteine + N(6)-ubiquitinyl-[acceptor protein]-L-lysine.</text>
        <dbReference type="EC" id="2.3.2.27"/>
    </reaction>
</comment>
<feature type="compositionally biased region" description="Low complexity" evidence="13">
    <location>
        <begin position="29"/>
        <end position="38"/>
    </location>
</feature>
<dbReference type="GO" id="GO:0061630">
    <property type="term" value="F:ubiquitin protein ligase activity"/>
    <property type="evidence" value="ECO:0007669"/>
    <property type="project" value="UniProtKB-EC"/>
</dbReference>
<dbReference type="PANTHER" id="PTHR45977">
    <property type="entry name" value="TARGET OF ERK KINASE MPK-1"/>
    <property type="match status" value="1"/>
</dbReference>
<dbReference type="SUPFAM" id="SSF57850">
    <property type="entry name" value="RING/U-box"/>
    <property type="match status" value="1"/>
</dbReference>
<dbReference type="OrthoDB" id="8062037at2759"/>
<feature type="region of interest" description="Disordered" evidence="13">
    <location>
        <begin position="1"/>
        <end position="57"/>
    </location>
</feature>